<protein>
    <submittedName>
        <fullName evidence="2">T9SS type A sorting domain-containing protein</fullName>
    </submittedName>
</protein>
<feature type="signal peptide" evidence="1">
    <location>
        <begin position="1"/>
        <end position="22"/>
    </location>
</feature>
<keyword evidence="1" id="KW-0732">Signal</keyword>
<gene>
    <name evidence="2" type="ORF">ACFSDX_23205</name>
</gene>
<dbReference type="InterPro" id="IPR026444">
    <property type="entry name" value="Secre_tail"/>
</dbReference>
<accession>A0ABW4R0R8</accession>
<dbReference type="NCBIfam" id="TIGR04183">
    <property type="entry name" value="Por_Secre_tail"/>
    <property type="match status" value="1"/>
</dbReference>
<dbReference type="EMBL" id="JBHUFD010000018">
    <property type="protein sequence ID" value="MFD1875360.1"/>
    <property type="molecule type" value="Genomic_DNA"/>
</dbReference>
<reference evidence="3" key="1">
    <citation type="journal article" date="2019" name="Int. J. Syst. Evol. Microbiol.">
        <title>The Global Catalogue of Microorganisms (GCM) 10K type strain sequencing project: providing services to taxonomists for standard genome sequencing and annotation.</title>
        <authorList>
            <consortium name="The Broad Institute Genomics Platform"/>
            <consortium name="The Broad Institute Genome Sequencing Center for Infectious Disease"/>
            <person name="Wu L."/>
            <person name="Ma J."/>
        </authorList>
    </citation>
    <scope>NUCLEOTIDE SEQUENCE [LARGE SCALE GENOMIC DNA]</scope>
    <source>
        <strain evidence="3">CGMCC 1.15795</strain>
    </source>
</reference>
<sequence length="823" mass="85174">MQLFSTLFLAAGATLLATSANAQYAFTDAALMPYKQDFNSLSGAVGLTSNQLTALPEVYAQAEFGTLPLTSPYSPTSIGANDGSNTLANYYHFGYAGTTGTDRSLGGIAATTTADGIGYVGVRFKNNSTVVIKNLEVQYAMEQWYNSGRQDAASVSVSYLTLPVGTAITSLLERTGAWQTIAPLRVDAPSTATVIASRDGNAAANRRVRQTTLTGINLAPGQEIMLRWGYTLNNQTNGNGLSVDDIVVTPETNVYYAKSAGKLDELASWGQNMDGSGTAPTSFAADNQTFYVLGNSATDRISTATPGAAGITGTWTVSGANSKIVVGVPATATTGVAAAPGQLFLEYNKNITGTIDVSDGSALTIRNTNPTRTYALGSLGITSTVEYSGGTSTSLITQSYGNLVVSGNVGATAPSTKTLAGNIIVNGSVRLKNMASLTLGAYDLTLVRRDSLSNGVKYNANIVRGASPTSYIVAGGAGRLRISVPGNGVGIVFPVGASAPTTTATAYTPATLRQTAANSEDIFGVRLLNNLYNSYSSATEAGSGAPKNELSVNKTWLVSEEVPGGSDLSLTLQYNSPDATADFVAAQAHLIHYLYATGAWDEHSAAGEWGATAGTTAGSRAITRTHITSFSPFGIVSVAPAPLPVSLTAFAAQAAGTTATCTWATASETNNDHFVVERSLDGATFAAVGTVQGQGTRATATGYRFEDAAAGHLGAAVVYYRLRQVDTNGRATYSTVRAVPFAAAALALYPTPTPGNAATLDLTGLAPQVYQAQVLDLTGRVLLTRTFVGGEAHPFDVQVLPAGAYVVVITGANTRQSLRLLRN</sequence>
<dbReference type="RefSeq" id="WP_382317960.1">
    <property type="nucleotide sequence ID" value="NZ_JBHUFD010000018.1"/>
</dbReference>
<name>A0ABW4R0R8_9BACT</name>
<evidence type="ECO:0000256" key="1">
    <source>
        <dbReference type="SAM" id="SignalP"/>
    </source>
</evidence>
<keyword evidence="3" id="KW-1185">Reference proteome</keyword>
<evidence type="ECO:0000313" key="3">
    <source>
        <dbReference type="Proteomes" id="UP001597197"/>
    </source>
</evidence>
<organism evidence="2 3">
    <name type="scientific">Hymenobacter bucti</name>
    <dbReference type="NCBI Taxonomy" id="1844114"/>
    <lineage>
        <taxon>Bacteria</taxon>
        <taxon>Pseudomonadati</taxon>
        <taxon>Bacteroidota</taxon>
        <taxon>Cytophagia</taxon>
        <taxon>Cytophagales</taxon>
        <taxon>Hymenobacteraceae</taxon>
        <taxon>Hymenobacter</taxon>
    </lineage>
</organism>
<feature type="chain" id="PRO_5046165534" evidence="1">
    <location>
        <begin position="23"/>
        <end position="823"/>
    </location>
</feature>
<comment type="caution">
    <text evidence="2">The sequence shown here is derived from an EMBL/GenBank/DDBJ whole genome shotgun (WGS) entry which is preliminary data.</text>
</comment>
<evidence type="ECO:0000313" key="2">
    <source>
        <dbReference type="EMBL" id="MFD1875360.1"/>
    </source>
</evidence>
<proteinExistence type="predicted"/>
<dbReference type="Proteomes" id="UP001597197">
    <property type="component" value="Unassembled WGS sequence"/>
</dbReference>